<comment type="caution">
    <text evidence="8">The sequence shown here is derived from an EMBL/GenBank/DDBJ whole genome shotgun (WGS) entry which is preliminary data.</text>
</comment>
<dbReference type="Proteomes" id="UP001549320">
    <property type="component" value="Unassembled WGS sequence"/>
</dbReference>
<dbReference type="Pfam" id="PF07683">
    <property type="entry name" value="CobW_C"/>
    <property type="match status" value="1"/>
</dbReference>
<dbReference type="Pfam" id="PF02492">
    <property type="entry name" value="cobW"/>
    <property type="match status" value="1"/>
</dbReference>
<evidence type="ECO:0000256" key="1">
    <source>
        <dbReference type="ARBA" id="ARBA00022741"/>
    </source>
</evidence>
<keyword evidence="9" id="KW-1185">Reference proteome</keyword>
<dbReference type="Gene3D" id="3.40.50.300">
    <property type="entry name" value="P-loop containing nucleotide triphosphate hydrolases"/>
    <property type="match status" value="1"/>
</dbReference>
<proteinExistence type="inferred from homology"/>
<comment type="function">
    <text evidence="5">Zinc chaperone that directly transfers zinc cofactor to target proteins, thereby activating them. Zinc is transferred from the CXCC motif in the GTPase domain to the zinc binding site in target proteins in a process requiring GTP hydrolysis.</text>
</comment>
<sequence>MSSDGARIPVALLTGFLGSGKTTLLNRWLREPALANAAVIVNEFGDIGIDHNLIASSNDNTIELSTGCLCCTVQGDLVETLRDLFDKRSRGTVRAFDRVVIETTGMADPGPVLQALMTFPVANGYRLAQVITTVDGVNGATTLSRFPESSKQVSVADQLVITKMDLANPKQAQDLQAQLALLNPGATVSWATDLQVPCLDVLTELDVYAAATPAPAIRRWLNAEAYTDPTRYQPITPDSSGGHSEGIETFSLVYDEPLAWQELAAWLDALVMAHGDDLLRVKGILNIAGESRPIVVHAVQRLFHPPAPLAEWPYEDRRSRLVFITRGIGRAFVEHIFDVIRGHAAPSSHSSTTAQKENIAWTL</sequence>
<dbReference type="InterPro" id="IPR051316">
    <property type="entry name" value="Zinc-reg_GTPase_activator"/>
</dbReference>
<dbReference type="InterPro" id="IPR027417">
    <property type="entry name" value="P-loop_NTPase"/>
</dbReference>
<dbReference type="RefSeq" id="WP_354445549.1">
    <property type="nucleotide sequence ID" value="NZ_JBEPSH010000006.1"/>
</dbReference>
<evidence type="ECO:0000256" key="2">
    <source>
        <dbReference type="ARBA" id="ARBA00022801"/>
    </source>
</evidence>
<dbReference type="SMART" id="SM00833">
    <property type="entry name" value="CobW_C"/>
    <property type="match status" value="1"/>
</dbReference>
<feature type="domain" description="CobW C-terminal" evidence="7">
    <location>
        <begin position="247"/>
        <end position="341"/>
    </location>
</feature>
<name>A0ABV2QBH1_9BURK</name>
<dbReference type="SUPFAM" id="SSF90002">
    <property type="entry name" value="Hypothetical protein YjiA, C-terminal domain"/>
    <property type="match status" value="1"/>
</dbReference>
<dbReference type="PANTHER" id="PTHR13748:SF62">
    <property type="entry name" value="COBW DOMAIN-CONTAINING PROTEIN"/>
    <property type="match status" value="1"/>
</dbReference>
<protein>
    <submittedName>
        <fullName evidence="8">G3E family GTPase</fullName>
    </submittedName>
</protein>
<evidence type="ECO:0000313" key="8">
    <source>
        <dbReference type="EMBL" id="MET4578378.1"/>
    </source>
</evidence>
<dbReference type="EMBL" id="JBEPSH010000006">
    <property type="protein sequence ID" value="MET4578378.1"/>
    <property type="molecule type" value="Genomic_DNA"/>
</dbReference>
<dbReference type="PANTHER" id="PTHR13748">
    <property type="entry name" value="COBW-RELATED"/>
    <property type="match status" value="1"/>
</dbReference>
<evidence type="ECO:0000256" key="6">
    <source>
        <dbReference type="ARBA" id="ARBA00049117"/>
    </source>
</evidence>
<accession>A0ABV2QBH1</accession>
<comment type="similarity">
    <text evidence="4">Belongs to the SIMIBI class G3E GTPase family. ZNG1 subfamily.</text>
</comment>
<evidence type="ECO:0000256" key="3">
    <source>
        <dbReference type="ARBA" id="ARBA00023186"/>
    </source>
</evidence>
<evidence type="ECO:0000259" key="7">
    <source>
        <dbReference type="SMART" id="SM00833"/>
    </source>
</evidence>
<organism evidence="8 9">
    <name type="scientific">Ottowia thiooxydans</name>
    <dbReference type="NCBI Taxonomy" id="219182"/>
    <lineage>
        <taxon>Bacteria</taxon>
        <taxon>Pseudomonadati</taxon>
        <taxon>Pseudomonadota</taxon>
        <taxon>Betaproteobacteria</taxon>
        <taxon>Burkholderiales</taxon>
        <taxon>Comamonadaceae</taxon>
        <taxon>Ottowia</taxon>
    </lineage>
</organism>
<evidence type="ECO:0000256" key="4">
    <source>
        <dbReference type="ARBA" id="ARBA00034320"/>
    </source>
</evidence>
<dbReference type="Gene3D" id="3.30.1220.10">
    <property type="entry name" value="CobW-like, C-terminal domain"/>
    <property type="match status" value="1"/>
</dbReference>
<evidence type="ECO:0000313" key="9">
    <source>
        <dbReference type="Proteomes" id="UP001549320"/>
    </source>
</evidence>
<evidence type="ECO:0000256" key="5">
    <source>
        <dbReference type="ARBA" id="ARBA00045658"/>
    </source>
</evidence>
<dbReference type="SUPFAM" id="SSF52540">
    <property type="entry name" value="P-loop containing nucleoside triphosphate hydrolases"/>
    <property type="match status" value="1"/>
</dbReference>
<keyword evidence="3" id="KW-0143">Chaperone</keyword>
<comment type="catalytic activity">
    <reaction evidence="6">
        <text>GTP + H2O = GDP + phosphate + H(+)</text>
        <dbReference type="Rhea" id="RHEA:19669"/>
        <dbReference type="ChEBI" id="CHEBI:15377"/>
        <dbReference type="ChEBI" id="CHEBI:15378"/>
        <dbReference type="ChEBI" id="CHEBI:37565"/>
        <dbReference type="ChEBI" id="CHEBI:43474"/>
        <dbReference type="ChEBI" id="CHEBI:58189"/>
    </reaction>
    <physiologicalReaction direction="left-to-right" evidence="6">
        <dbReference type="Rhea" id="RHEA:19670"/>
    </physiologicalReaction>
</comment>
<reference evidence="8 9" key="1">
    <citation type="submission" date="2024-06" db="EMBL/GenBank/DDBJ databases">
        <title>Sorghum-associated microbial communities from plants grown in Nebraska, USA.</title>
        <authorList>
            <person name="Schachtman D."/>
        </authorList>
    </citation>
    <scope>NUCLEOTIDE SEQUENCE [LARGE SCALE GENOMIC DNA]</scope>
    <source>
        <strain evidence="8 9">2709</strain>
    </source>
</reference>
<gene>
    <name evidence="8" type="ORF">ABIE13_003494</name>
</gene>
<dbReference type="InterPro" id="IPR036627">
    <property type="entry name" value="CobW-likC_sf"/>
</dbReference>
<dbReference type="InterPro" id="IPR003495">
    <property type="entry name" value="CobW/HypB/UreG_nucleotide-bd"/>
</dbReference>
<dbReference type="InterPro" id="IPR011629">
    <property type="entry name" value="CobW-like_C"/>
</dbReference>
<dbReference type="CDD" id="cd03112">
    <property type="entry name" value="CobW-like"/>
    <property type="match status" value="1"/>
</dbReference>
<keyword evidence="2" id="KW-0378">Hydrolase</keyword>
<keyword evidence="1" id="KW-0547">Nucleotide-binding</keyword>